<dbReference type="Proteomes" id="UP001597097">
    <property type="component" value="Unassembled WGS sequence"/>
</dbReference>
<dbReference type="InterPro" id="IPR000594">
    <property type="entry name" value="ThiF_NAD_FAD-bd"/>
</dbReference>
<name>A0ABW4GKB3_9ACTN</name>
<dbReference type="SUPFAM" id="SSF69572">
    <property type="entry name" value="Activating enzymes of the ubiquitin-like proteins"/>
    <property type="match status" value="1"/>
</dbReference>
<protein>
    <submittedName>
        <fullName evidence="2">ThiF family adenylyltransferase</fullName>
    </submittedName>
</protein>
<dbReference type="InterPro" id="IPR035985">
    <property type="entry name" value="Ubiquitin-activating_enz"/>
</dbReference>
<gene>
    <name evidence="2" type="ORF">ACFSJ0_37505</name>
</gene>
<keyword evidence="2" id="KW-0808">Transferase</keyword>
<dbReference type="Gene3D" id="3.40.50.720">
    <property type="entry name" value="NAD(P)-binding Rossmann-like Domain"/>
    <property type="match status" value="1"/>
</dbReference>
<dbReference type="GO" id="GO:0016779">
    <property type="term" value="F:nucleotidyltransferase activity"/>
    <property type="evidence" value="ECO:0007669"/>
    <property type="project" value="UniProtKB-KW"/>
</dbReference>
<keyword evidence="2" id="KW-0548">Nucleotidyltransferase</keyword>
<accession>A0ABW4GKB3</accession>
<dbReference type="RefSeq" id="WP_246653464.1">
    <property type="nucleotide sequence ID" value="NZ_JAHKRM010000030.1"/>
</dbReference>
<evidence type="ECO:0000313" key="3">
    <source>
        <dbReference type="Proteomes" id="UP001597097"/>
    </source>
</evidence>
<comment type="caution">
    <text evidence="2">The sequence shown here is derived from an EMBL/GenBank/DDBJ whole genome shotgun (WGS) entry which is preliminary data.</text>
</comment>
<evidence type="ECO:0000313" key="2">
    <source>
        <dbReference type="EMBL" id="MFD1542799.1"/>
    </source>
</evidence>
<sequence length="87" mass="9708">MGVGRFTLLDRDRLEPRNFARQYLYRSADLGARKVARAAEWVRAFDPAVEVETIDTSIDGPQQLVELVGRRHTSVGHSSSTSPPVAR</sequence>
<dbReference type="EMBL" id="JBHUCM010000033">
    <property type="protein sequence ID" value="MFD1542799.1"/>
    <property type="molecule type" value="Genomic_DNA"/>
</dbReference>
<organism evidence="2 3">
    <name type="scientific">Nonomuraea guangzhouensis</name>
    <dbReference type="NCBI Taxonomy" id="1291555"/>
    <lineage>
        <taxon>Bacteria</taxon>
        <taxon>Bacillati</taxon>
        <taxon>Actinomycetota</taxon>
        <taxon>Actinomycetes</taxon>
        <taxon>Streptosporangiales</taxon>
        <taxon>Streptosporangiaceae</taxon>
        <taxon>Nonomuraea</taxon>
    </lineage>
</organism>
<reference evidence="3" key="1">
    <citation type="journal article" date="2019" name="Int. J. Syst. Evol. Microbiol.">
        <title>The Global Catalogue of Microorganisms (GCM) 10K type strain sequencing project: providing services to taxonomists for standard genome sequencing and annotation.</title>
        <authorList>
            <consortium name="The Broad Institute Genomics Platform"/>
            <consortium name="The Broad Institute Genome Sequencing Center for Infectious Disease"/>
            <person name="Wu L."/>
            <person name="Ma J."/>
        </authorList>
    </citation>
    <scope>NUCLEOTIDE SEQUENCE [LARGE SCALE GENOMIC DNA]</scope>
    <source>
        <strain evidence="3">CGMCC 1.15399</strain>
    </source>
</reference>
<dbReference type="Pfam" id="PF00899">
    <property type="entry name" value="ThiF"/>
    <property type="match status" value="1"/>
</dbReference>
<feature type="domain" description="THIF-type NAD/FAD binding fold" evidence="1">
    <location>
        <begin position="1"/>
        <end position="67"/>
    </location>
</feature>
<evidence type="ECO:0000259" key="1">
    <source>
        <dbReference type="Pfam" id="PF00899"/>
    </source>
</evidence>
<proteinExistence type="predicted"/>
<keyword evidence="3" id="KW-1185">Reference proteome</keyword>